<reference evidence="2 3" key="1">
    <citation type="journal article" date="2019" name="Int. J. Syst. Evol. Microbiol.">
        <title>The Global Catalogue of Microorganisms (GCM) 10K type strain sequencing project: providing services to taxonomists for standard genome sequencing and annotation.</title>
        <authorList>
            <consortium name="The Broad Institute Genomics Platform"/>
            <consortium name="The Broad Institute Genome Sequencing Center for Infectious Disease"/>
            <person name="Wu L."/>
            <person name="Ma J."/>
        </authorList>
    </citation>
    <scope>NUCLEOTIDE SEQUENCE [LARGE SCALE GENOMIC DNA]</scope>
    <source>
        <strain evidence="2 3">JCM 4358</strain>
    </source>
</reference>
<proteinExistence type="predicted"/>
<dbReference type="Proteomes" id="UP001499986">
    <property type="component" value="Unassembled WGS sequence"/>
</dbReference>
<gene>
    <name evidence="2" type="ORF">GCM10010255_25060</name>
</gene>
<organism evidence="2 3">
    <name type="scientific">Streptomyces coeruleofuscus</name>
    <dbReference type="NCBI Taxonomy" id="66879"/>
    <lineage>
        <taxon>Bacteria</taxon>
        <taxon>Bacillati</taxon>
        <taxon>Actinomycetota</taxon>
        <taxon>Actinomycetes</taxon>
        <taxon>Kitasatosporales</taxon>
        <taxon>Streptomycetaceae</taxon>
        <taxon>Streptomyces</taxon>
    </lineage>
</organism>
<sequence length="77" mass="7297">MRMPRYEYRCRTCGDTFELSRPMAESSAPAACPSGHDDTVKLLSAVAVGGSAAAPAPGAGGGGGGGGGGCCGGGCCG</sequence>
<comment type="caution">
    <text evidence="2">The sequence shown here is derived from an EMBL/GenBank/DDBJ whole genome shotgun (WGS) entry which is preliminary data.</text>
</comment>
<feature type="domain" description="Putative regulatory protein FmdB zinc ribbon" evidence="1">
    <location>
        <begin position="3"/>
        <end position="44"/>
    </location>
</feature>
<evidence type="ECO:0000313" key="3">
    <source>
        <dbReference type="Proteomes" id="UP001499986"/>
    </source>
</evidence>
<accession>A0ABN3I3D3</accession>
<protein>
    <recommendedName>
        <fullName evidence="1">Putative regulatory protein FmdB zinc ribbon domain-containing protein</fullName>
    </recommendedName>
</protein>
<dbReference type="InterPro" id="IPR013429">
    <property type="entry name" value="Regulatory_FmdB_Zinc_ribbon"/>
</dbReference>
<dbReference type="Pfam" id="PF09723">
    <property type="entry name" value="Zn_ribbon_8"/>
    <property type="match status" value="1"/>
</dbReference>
<dbReference type="SMART" id="SM00834">
    <property type="entry name" value="CxxC_CXXC_SSSS"/>
    <property type="match status" value="1"/>
</dbReference>
<dbReference type="EMBL" id="BAAASE010000003">
    <property type="protein sequence ID" value="GAA2393708.1"/>
    <property type="molecule type" value="Genomic_DNA"/>
</dbReference>
<dbReference type="NCBIfam" id="TIGR02605">
    <property type="entry name" value="CxxC_CxxC_SSSS"/>
    <property type="match status" value="1"/>
</dbReference>
<name>A0ABN3I3D3_9ACTN</name>
<keyword evidence="3" id="KW-1185">Reference proteome</keyword>
<evidence type="ECO:0000259" key="1">
    <source>
        <dbReference type="SMART" id="SM00834"/>
    </source>
</evidence>
<evidence type="ECO:0000313" key="2">
    <source>
        <dbReference type="EMBL" id="GAA2393708.1"/>
    </source>
</evidence>